<evidence type="ECO:0000256" key="2">
    <source>
        <dbReference type="SAM" id="SignalP"/>
    </source>
</evidence>
<dbReference type="Proteomes" id="UP001550628">
    <property type="component" value="Unassembled WGS sequence"/>
</dbReference>
<dbReference type="RefSeq" id="WP_356953813.1">
    <property type="nucleotide sequence ID" value="NZ_JBEYBD010000001.1"/>
</dbReference>
<dbReference type="EMBL" id="JBEYBF010000004">
    <property type="protein sequence ID" value="MEU1951902.1"/>
    <property type="molecule type" value="Genomic_DNA"/>
</dbReference>
<sequence length="237" mass="24581">MPGQHRKPARARKIAPLAGSAIAATAVIALSVTARPGPDAQPAAAAVEAVAVPTAGLDKKTTETPTHAADAPIPVAGIGRALETTPAPPGTPAPAATTDRPPEPARYAKRHAPPPPPVIACSTELAGARPQVAQVGNLIDKTFGVGDIGGANGRYDGDHGAGLALDFMTYDPARGDAIADFVLANKERFGVTYVIWQQRYNDGSGWSYMEDRGDPTANHYDHVHVSFDSTADIHVTC</sequence>
<feature type="domain" description="ARB-07466-like C-terminal" evidence="3">
    <location>
        <begin position="127"/>
        <end position="220"/>
    </location>
</feature>
<evidence type="ECO:0000256" key="1">
    <source>
        <dbReference type="SAM" id="MobiDB-lite"/>
    </source>
</evidence>
<gene>
    <name evidence="4" type="ORF">ABZ510_08555</name>
</gene>
<organism evidence="4 5">
    <name type="scientific">Nocardia rhamnosiphila</name>
    <dbReference type="NCBI Taxonomy" id="426716"/>
    <lineage>
        <taxon>Bacteria</taxon>
        <taxon>Bacillati</taxon>
        <taxon>Actinomycetota</taxon>
        <taxon>Actinomycetes</taxon>
        <taxon>Mycobacteriales</taxon>
        <taxon>Nocardiaceae</taxon>
        <taxon>Nocardia</taxon>
    </lineage>
</organism>
<evidence type="ECO:0000259" key="3">
    <source>
        <dbReference type="Pfam" id="PF26571"/>
    </source>
</evidence>
<keyword evidence="2" id="KW-0732">Signal</keyword>
<evidence type="ECO:0000313" key="4">
    <source>
        <dbReference type="EMBL" id="MEU1951902.1"/>
    </source>
</evidence>
<name>A0ABV2WLZ4_9NOCA</name>
<feature type="chain" id="PRO_5047065350" description="ARB-07466-like C-terminal domain-containing protein" evidence="2">
    <location>
        <begin position="24"/>
        <end position="237"/>
    </location>
</feature>
<dbReference type="InterPro" id="IPR058593">
    <property type="entry name" value="ARB_07466-like_C"/>
</dbReference>
<protein>
    <recommendedName>
        <fullName evidence="3">ARB-07466-like C-terminal domain-containing protein</fullName>
    </recommendedName>
</protein>
<proteinExistence type="predicted"/>
<reference evidence="4 5" key="1">
    <citation type="submission" date="2024-06" db="EMBL/GenBank/DDBJ databases">
        <title>The Natural Products Discovery Center: Release of the First 8490 Sequenced Strains for Exploring Actinobacteria Biosynthetic Diversity.</title>
        <authorList>
            <person name="Kalkreuter E."/>
            <person name="Kautsar S.A."/>
            <person name="Yang D."/>
            <person name="Bader C.D."/>
            <person name="Teijaro C.N."/>
            <person name="Fluegel L."/>
            <person name="Davis C.M."/>
            <person name="Simpson J.R."/>
            <person name="Lauterbach L."/>
            <person name="Steele A.D."/>
            <person name="Gui C."/>
            <person name="Meng S."/>
            <person name="Li G."/>
            <person name="Viehrig K."/>
            <person name="Ye F."/>
            <person name="Su P."/>
            <person name="Kiefer A.F."/>
            <person name="Nichols A."/>
            <person name="Cepeda A.J."/>
            <person name="Yan W."/>
            <person name="Fan B."/>
            <person name="Jiang Y."/>
            <person name="Adhikari A."/>
            <person name="Zheng C.-J."/>
            <person name="Schuster L."/>
            <person name="Cowan T.M."/>
            <person name="Smanski M.J."/>
            <person name="Chevrette M.G."/>
            <person name="De Carvalho L.P.S."/>
            <person name="Shen B."/>
        </authorList>
    </citation>
    <scope>NUCLEOTIDE SEQUENCE [LARGE SCALE GENOMIC DNA]</scope>
    <source>
        <strain evidence="4 5">NPDC019708</strain>
    </source>
</reference>
<comment type="caution">
    <text evidence="4">The sequence shown here is derived from an EMBL/GenBank/DDBJ whole genome shotgun (WGS) entry which is preliminary data.</text>
</comment>
<feature type="signal peptide" evidence="2">
    <location>
        <begin position="1"/>
        <end position="23"/>
    </location>
</feature>
<feature type="region of interest" description="Disordered" evidence="1">
    <location>
        <begin position="80"/>
        <end position="115"/>
    </location>
</feature>
<keyword evidence="5" id="KW-1185">Reference proteome</keyword>
<dbReference type="Pfam" id="PF26571">
    <property type="entry name" value="VldE"/>
    <property type="match status" value="1"/>
</dbReference>
<accession>A0ABV2WLZ4</accession>
<evidence type="ECO:0000313" key="5">
    <source>
        <dbReference type="Proteomes" id="UP001550628"/>
    </source>
</evidence>